<dbReference type="PANTHER" id="PTHR43649">
    <property type="entry name" value="ARABINOSE-BINDING PROTEIN-RELATED"/>
    <property type="match status" value="1"/>
</dbReference>
<comment type="similarity">
    <text evidence="2">Belongs to the bacterial solute-binding protein 1 family.</text>
</comment>
<keyword evidence="4" id="KW-0732">Signal</keyword>
<protein>
    <submittedName>
        <fullName evidence="5">Multiple sugar transport system substrate-binding protein</fullName>
    </submittedName>
</protein>
<feature type="chain" id="PRO_5008685383" evidence="4">
    <location>
        <begin position="23"/>
        <end position="416"/>
    </location>
</feature>
<evidence type="ECO:0000256" key="2">
    <source>
        <dbReference type="ARBA" id="ARBA00008520"/>
    </source>
</evidence>
<reference evidence="6" key="1">
    <citation type="submission" date="2016-08" db="EMBL/GenBank/DDBJ databases">
        <authorList>
            <person name="Varghese N."/>
            <person name="Submissions Spin"/>
        </authorList>
    </citation>
    <scope>NUCLEOTIDE SEQUENCE [LARGE SCALE GENOMIC DNA]</scope>
    <source>
        <strain evidence="6">HAMBI 2971</strain>
    </source>
</reference>
<gene>
    <name evidence="5" type="ORF">GA0061102_102749</name>
</gene>
<dbReference type="OrthoDB" id="2509690at2"/>
<dbReference type="SUPFAM" id="SSF53850">
    <property type="entry name" value="Periplasmic binding protein-like II"/>
    <property type="match status" value="1"/>
</dbReference>
<name>A0A1C3WDS1_9HYPH</name>
<evidence type="ECO:0000313" key="6">
    <source>
        <dbReference type="Proteomes" id="UP000199435"/>
    </source>
</evidence>
<evidence type="ECO:0000256" key="4">
    <source>
        <dbReference type="SAM" id="SignalP"/>
    </source>
</evidence>
<organism evidence="5 6">
    <name type="scientific">Rhizobium miluonense</name>
    <dbReference type="NCBI Taxonomy" id="411945"/>
    <lineage>
        <taxon>Bacteria</taxon>
        <taxon>Pseudomonadati</taxon>
        <taxon>Pseudomonadota</taxon>
        <taxon>Alphaproteobacteria</taxon>
        <taxon>Hyphomicrobiales</taxon>
        <taxon>Rhizobiaceae</taxon>
        <taxon>Rhizobium/Agrobacterium group</taxon>
        <taxon>Rhizobium</taxon>
    </lineage>
</organism>
<accession>A0A1C3WDS1</accession>
<dbReference type="EMBL" id="FMAH01000027">
    <property type="protein sequence ID" value="SCB38045.1"/>
    <property type="molecule type" value="Genomic_DNA"/>
</dbReference>
<keyword evidence="6" id="KW-1185">Reference proteome</keyword>
<dbReference type="PANTHER" id="PTHR43649:SF12">
    <property type="entry name" value="DIACETYLCHITOBIOSE BINDING PROTEIN DASA"/>
    <property type="match status" value="1"/>
</dbReference>
<dbReference type="InterPro" id="IPR050490">
    <property type="entry name" value="Bact_solute-bd_prot1"/>
</dbReference>
<evidence type="ECO:0000256" key="3">
    <source>
        <dbReference type="ARBA" id="ARBA00022764"/>
    </source>
</evidence>
<keyword evidence="5" id="KW-0762">Sugar transport</keyword>
<dbReference type="Proteomes" id="UP000199435">
    <property type="component" value="Unassembled WGS sequence"/>
</dbReference>
<dbReference type="Pfam" id="PF13416">
    <property type="entry name" value="SBP_bac_8"/>
    <property type="match status" value="1"/>
</dbReference>
<dbReference type="STRING" id="411945.GA0061102_102749"/>
<dbReference type="AlphaFoldDB" id="A0A1C3WDS1"/>
<keyword evidence="5" id="KW-0813">Transport</keyword>
<sequence length="416" mass="44991">MSLKLLGTTLIACAALMLPAHADNITLKVDTTPSIFADMFKELKTAFEAEHPTIRVDLDTPQRDQTDTIQRTMRQAVVGDLPDISFQGFNYLKLLADAGHIQPVDQLIAADKEWTNQRYSPSVTSATTISGKVYGLSVAYSFPVIFYNATLVAEAQGGNKELPADWDGILAVAQKIQKAHPDVLGAYTRYNAFMTQGYIMSRGGSLGNVDGTAVTFIDSKGREAFDLYRRFGELGQAKLDMTDAQVRQAYASGKVAILADSSSSLESFAKQAAGKFEIGTAHFPFATGAKLPTSGSAAVLHTKDPARQQAAWQFMSFVAGPEGQNILGRKTGYMPANQVAVNRADLLGDYYRANPAITGALASIPYANAWYVFKGPNTARIDKLFADRLQQVVTLQQTPEDAAQALSKDITGLIVK</sequence>
<feature type="signal peptide" evidence="4">
    <location>
        <begin position="1"/>
        <end position="22"/>
    </location>
</feature>
<dbReference type="InterPro" id="IPR006059">
    <property type="entry name" value="SBP"/>
</dbReference>
<evidence type="ECO:0000313" key="5">
    <source>
        <dbReference type="EMBL" id="SCB38045.1"/>
    </source>
</evidence>
<evidence type="ECO:0000256" key="1">
    <source>
        <dbReference type="ARBA" id="ARBA00004418"/>
    </source>
</evidence>
<dbReference type="Gene3D" id="3.40.190.10">
    <property type="entry name" value="Periplasmic binding protein-like II"/>
    <property type="match status" value="1"/>
</dbReference>
<keyword evidence="3" id="KW-0574">Periplasm</keyword>
<comment type="subcellular location">
    <subcellularLocation>
        <location evidence="1">Periplasm</location>
    </subcellularLocation>
</comment>
<dbReference type="GO" id="GO:0042597">
    <property type="term" value="C:periplasmic space"/>
    <property type="evidence" value="ECO:0007669"/>
    <property type="project" value="UniProtKB-SubCell"/>
</dbReference>
<dbReference type="RefSeq" id="WP_092852658.1">
    <property type="nucleotide sequence ID" value="NZ_FMAH01000027.1"/>
</dbReference>
<proteinExistence type="inferred from homology"/>